<protein>
    <submittedName>
        <fullName evidence="3">Uncharacterized protein</fullName>
    </submittedName>
</protein>
<feature type="transmembrane region" description="Helical" evidence="2">
    <location>
        <begin position="35"/>
        <end position="62"/>
    </location>
</feature>
<evidence type="ECO:0000313" key="4">
    <source>
        <dbReference type="Proteomes" id="UP000314251"/>
    </source>
</evidence>
<sequence>MGWTVLYIAFGFVALWLLGEVLLQYKARLRWRLVAFFGFLGVVIGVLLPSVPVIALGAVAFATGQTFVTLSFRRGFSTGWALGGKPGTSRRRREPRPEEAGDEAEFDGPQRSAPPPPPAPAGPPDAGFATEEFPRQGFGDEQGFGEGEFGRERPGHGEYGSGEYPQQDYTQGDFGQGDFAPAAAGHDGYGQNGFPQREDVGGEIHAGVGYDAGYADGYRDPAVESAYTEPYPGAYQDSYGAAAGYAEGGQYLAGGTDGYGYQTGWAEQAATPQAPEANGYGDPAGGGWTAGGPGETPYYQETPPGGVWVPQQREGVADDPLGYGYPQQPADPYGQQPGYDATGQGYYYDGR</sequence>
<dbReference type="RefSeq" id="WP_139666436.1">
    <property type="nucleotide sequence ID" value="NZ_VDLY02000003.1"/>
</dbReference>
<keyword evidence="2" id="KW-1133">Transmembrane helix</keyword>
<feature type="region of interest" description="Disordered" evidence="1">
    <location>
        <begin position="273"/>
        <end position="351"/>
    </location>
</feature>
<dbReference type="Proteomes" id="UP000314251">
    <property type="component" value="Unassembled WGS sequence"/>
</dbReference>
<feature type="compositionally biased region" description="Pro residues" evidence="1">
    <location>
        <begin position="112"/>
        <end position="123"/>
    </location>
</feature>
<gene>
    <name evidence="3" type="ORF">FH607_005290</name>
</gene>
<evidence type="ECO:0000256" key="2">
    <source>
        <dbReference type="SAM" id="Phobius"/>
    </source>
</evidence>
<evidence type="ECO:0000313" key="3">
    <source>
        <dbReference type="EMBL" id="KAB8168656.1"/>
    </source>
</evidence>
<proteinExistence type="predicted"/>
<dbReference type="EMBL" id="VDLY02000003">
    <property type="protein sequence ID" value="KAB8168656.1"/>
    <property type="molecule type" value="Genomic_DNA"/>
</dbReference>
<feature type="compositionally biased region" description="Gly residues" evidence="1">
    <location>
        <begin position="282"/>
        <end position="294"/>
    </location>
</feature>
<evidence type="ECO:0000256" key="1">
    <source>
        <dbReference type="SAM" id="MobiDB-lite"/>
    </source>
</evidence>
<keyword evidence="2" id="KW-0472">Membrane</keyword>
<name>A0A5N6AKT1_9ACTN</name>
<keyword evidence="4" id="KW-1185">Reference proteome</keyword>
<keyword evidence="2" id="KW-0812">Transmembrane</keyword>
<feature type="region of interest" description="Disordered" evidence="1">
    <location>
        <begin position="83"/>
        <end position="204"/>
    </location>
</feature>
<accession>A0A5N6AKT1</accession>
<organism evidence="3 4">
    <name type="scientific">Streptomyces mimosae</name>
    <dbReference type="NCBI Taxonomy" id="2586635"/>
    <lineage>
        <taxon>Bacteria</taxon>
        <taxon>Bacillati</taxon>
        <taxon>Actinomycetota</taxon>
        <taxon>Actinomycetes</taxon>
        <taxon>Kitasatosporales</taxon>
        <taxon>Streptomycetaceae</taxon>
        <taxon>Streptomyces</taxon>
    </lineage>
</organism>
<feature type="transmembrane region" description="Helical" evidence="2">
    <location>
        <begin position="6"/>
        <end position="23"/>
    </location>
</feature>
<dbReference type="AlphaFoldDB" id="A0A5N6AKT1"/>
<dbReference type="OrthoDB" id="4301348at2"/>
<reference evidence="3" key="1">
    <citation type="submission" date="2019-10" db="EMBL/GenBank/DDBJ databases">
        <title>Nonomuraea sp. nov., isolated from Phyllanthus amarus.</title>
        <authorList>
            <person name="Klykleung N."/>
            <person name="Tanasupawat S."/>
        </authorList>
    </citation>
    <scope>NUCLEOTIDE SEQUENCE [LARGE SCALE GENOMIC DNA]</scope>
    <source>
        <strain evidence="3">3MP-10</strain>
    </source>
</reference>
<comment type="caution">
    <text evidence="3">The sequence shown here is derived from an EMBL/GenBank/DDBJ whole genome shotgun (WGS) entry which is preliminary data.</text>
</comment>